<evidence type="ECO:0000313" key="2">
    <source>
        <dbReference type="Proteomes" id="UP001347796"/>
    </source>
</evidence>
<proteinExistence type="predicted"/>
<gene>
    <name evidence="1" type="ORF">SNE40_020336</name>
</gene>
<accession>A0AAN8G404</accession>
<sequence length="176" mass="20591">MSETKEIWFEIHRLYQTDAGNSPKELDVKNIEVNGDDIGEDIRKKIRSDLGLDDQGLIVKVRNERGSLIPINKRLEANSQEHPYKLEIVRRHQNISPLSRSVKLESYNETMKLKLVDIITRIEKLESSCPQLQSKRDEKVHAELEDIDRKLNFLNKRIAEADDANWTGMFRKNPLW</sequence>
<evidence type="ECO:0000313" key="1">
    <source>
        <dbReference type="EMBL" id="KAK6169252.1"/>
    </source>
</evidence>
<name>A0AAN8G404_PATCE</name>
<reference evidence="1 2" key="1">
    <citation type="submission" date="2024-01" db="EMBL/GenBank/DDBJ databases">
        <title>The genome of the rayed Mediterranean limpet Patella caerulea (Linnaeus, 1758).</title>
        <authorList>
            <person name="Anh-Thu Weber A."/>
            <person name="Halstead-Nussloch G."/>
        </authorList>
    </citation>
    <scope>NUCLEOTIDE SEQUENCE [LARGE SCALE GENOMIC DNA]</scope>
    <source>
        <strain evidence="1">AATW-2023a</strain>
        <tissue evidence="1">Whole specimen</tissue>
    </source>
</reference>
<dbReference type="Proteomes" id="UP001347796">
    <property type="component" value="Unassembled WGS sequence"/>
</dbReference>
<keyword evidence="2" id="KW-1185">Reference proteome</keyword>
<protein>
    <submittedName>
        <fullName evidence="1">Uncharacterized protein</fullName>
    </submittedName>
</protein>
<organism evidence="1 2">
    <name type="scientific">Patella caerulea</name>
    <name type="common">Rayed Mediterranean limpet</name>
    <dbReference type="NCBI Taxonomy" id="87958"/>
    <lineage>
        <taxon>Eukaryota</taxon>
        <taxon>Metazoa</taxon>
        <taxon>Spiralia</taxon>
        <taxon>Lophotrochozoa</taxon>
        <taxon>Mollusca</taxon>
        <taxon>Gastropoda</taxon>
        <taxon>Patellogastropoda</taxon>
        <taxon>Patelloidea</taxon>
        <taxon>Patellidae</taxon>
        <taxon>Patella</taxon>
    </lineage>
</organism>
<dbReference type="EMBL" id="JAZGQO010000015">
    <property type="protein sequence ID" value="KAK6169252.1"/>
    <property type="molecule type" value="Genomic_DNA"/>
</dbReference>
<comment type="caution">
    <text evidence="1">The sequence shown here is derived from an EMBL/GenBank/DDBJ whole genome shotgun (WGS) entry which is preliminary data.</text>
</comment>
<dbReference type="AlphaFoldDB" id="A0AAN8G404"/>